<evidence type="ECO:0000313" key="2">
    <source>
        <dbReference type="EMBL" id="MBB5220524.1"/>
    </source>
</evidence>
<reference evidence="2 3" key="1">
    <citation type="submission" date="2020-08" db="EMBL/GenBank/DDBJ databases">
        <title>Genomic Encyclopedia of Type Strains, Phase IV (KMG-IV): sequencing the most valuable type-strain genomes for metagenomic binning, comparative biology and taxonomic classification.</title>
        <authorList>
            <person name="Goeker M."/>
        </authorList>
    </citation>
    <scope>NUCLEOTIDE SEQUENCE [LARGE SCALE GENOMIC DNA]</scope>
    <source>
        <strain evidence="2 3">DSM 101730</strain>
    </source>
</reference>
<dbReference type="InterPro" id="IPR004711">
    <property type="entry name" value="Benzoate_Transporter"/>
</dbReference>
<feature type="transmembrane region" description="Helical" evidence="1">
    <location>
        <begin position="295"/>
        <end position="313"/>
    </location>
</feature>
<keyword evidence="1" id="KW-0812">Transmembrane</keyword>
<feature type="transmembrane region" description="Helical" evidence="1">
    <location>
        <begin position="178"/>
        <end position="195"/>
    </location>
</feature>
<dbReference type="PANTHER" id="PTHR30199">
    <property type="entry name" value="MFS FAMILY TRANSPORTER, PREDICTED SUBSTRATE BENZOATE"/>
    <property type="match status" value="1"/>
</dbReference>
<dbReference type="NCBIfam" id="TIGR00843">
    <property type="entry name" value="benE"/>
    <property type="match status" value="1"/>
</dbReference>
<keyword evidence="3" id="KW-1185">Reference proteome</keyword>
<feature type="transmembrane region" description="Helical" evidence="1">
    <location>
        <begin position="101"/>
        <end position="120"/>
    </location>
</feature>
<feature type="transmembrane region" description="Helical" evidence="1">
    <location>
        <begin position="50"/>
        <end position="69"/>
    </location>
</feature>
<dbReference type="EMBL" id="JACHFM010000001">
    <property type="protein sequence ID" value="MBB5220524.1"/>
    <property type="molecule type" value="Genomic_DNA"/>
</dbReference>
<organism evidence="2 3">
    <name type="scientific">Amaricoccus macauensis</name>
    <dbReference type="NCBI Taxonomy" id="57001"/>
    <lineage>
        <taxon>Bacteria</taxon>
        <taxon>Pseudomonadati</taxon>
        <taxon>Pseudomonadota</taxon>
        <taxon>Alphaproteobacteria</taxon>
        <taxon>Rhodobacterales</taxon>
        <taxon>Paracoccaceae</taxon>
        <taxon>Amaricoccus</taxon>
    </lineage>
</organism>
<proteinExistence type="predicted"/>
<protein>
    <submittedName>
        <fullName evidence="2">Benzoate membrane transport protein</fullName>
    </submittedName>
</protein>
<dbReference type="RefSeq" id="WP_184146678.1">
    <property type="nucleotide sequence ID" value="NZ_JACHFM010000001.1"/>
</dbReference>
<feature type="transmembrane region" description="Helical" evidence="1">
    <location>
        <begin position="253"/>
        <end position="275"/>
    </location>
</feature>
<dbReference type="GO" id="GO:0005886">
    <property type="term" value="C:plasma membrane"/>
    <property type="evidence" value="ECO:0007669"/>
    <property type="project" value="TreeGrafter"/>
</dbReference>
<accession>A0A840SHV7</accession>
<keyword evidence="1" id="KW-0472">Membrane</keyword>
<dbReference type="GO" id="GO:0042925">
    <property type="term" value="F:benzoate transmembrane transporter activity"/>
    <property type="evidence" value="ECO:0007669"/>
    <property type="project" value="InterPro"/>
</dbReference>
<evidence type="ECO:0000313" key="3">
    <source>
        <dbReference type="Proteomes" id="UP000549457"/>
    </source>
</evidence>
<comment type="caution">
    <text evidence="2">The sequence shown here is derived from an EMBL/GenBank/DDBJ whole genome shotgun (WGS) entry which is preliminary data.</text>
</comment>
<feature type="transmembrane region" description="Helical" evidence="1">
    <location>
        <begin position="320"/>
        <end position="340"/>
    </location>
</feature>
<dbReference type="PANTHER" id="PTHR30199:SF0">
    <property type="entry name" value="INNER MEMBRANE PROTEIN YDCO"/>
    <property type="match status" value="1"/>
</dbReference>
<dbReference type="AlphaFoldDB" id="A0A840SHV7"/>
<feature type="transmembrane region" description="Helical" evidence="1">
    <location>
        <begin position="360"/>
        <end position="388"/>
    </location>
</feature>
<dbReference type="Pfam" id="PF03594">
    <property type="entry name" value="BenE"/>
    <property type="match status" value="1"/>
</dbReference>
<feature type="transmembrane region" description="Helical" evidence="1">
    <location>
        <begin position="12"/>
        <end position="30"/>
    </location>
</feature>
<name>A0A840SHV7_9RHOB</name>
<dbReference type="Proteomes" id="UP000549457">
    <property type="component" value="Unassembled WGS sequence"/>
</dbReference>
<keyword evidence="1" id="KW-1133">Transmembrane helix</keyword>
<feature type="transmembrane region" description="Helical" evidence="1">
    <location>
        <begin position="76"/>
        <end position="95"/>
    </location>
</feature>
<feature type="transmembrane region" description="Helical" evidence="1">
    <location>
        <begin position="215"/>
        <end position="241"/>
    </location>
</feature>
<gene>
    <name evidence="2" type="ORF">HNP73_000445</name>
</gene>
<evidence type="ECO:0000256" key="1">
    <source>
        <dbReference type="SAM" id="Phobius"/>
    </source>
</evidence>
<sequence>MPQRTLADGPDAGWPTILSAGFLVVLVSYAGPMLIYLQAAHAMGASDADFSSWVFATSLAAGVTSIVLSTWSRAPVVTAWSAPGCVLLISLGAGLPFAEVVGAYIVAALAILGLGVTGLFDRLVAAIPQAVADGMMAGILFGFTVHAFGGIGEAPGIVAILVGAYFAFGAVVPRYTMLLLLVVGLGLSWSVYGVNPDSIGIAFAEPRITWPAFSLSATLGLALPLVITTVTGQFLPGFTILKANGYDVPARPILVVSSLASLVSALFGGMTNALAAITLALCAGPDGHPDPRRRWLAGVAAGVFFCLGGIFAGSIGRLMALLPAQIIGLLAGLALLGAILKSLGDMLAANEGTQAGLVTFAITTTGVSIWGIGSAFWGVVAGVAAVAITRTAGRLPAALDQQPKARKPE</sequence>